<reference evidence="3" key="1">
    <citation type="journal article" date="2023" name="Plant J.">
        <title>The genome of the king protea, Protea cynaroides.</title>
        <authorList>
            <person name="Chang J."/>
            <person name="Duong T.A."/>
            <person name="Schoeman C."/>
            <person name="Ma X."/>
            <person name="Roodt D."/>
            <person name="Barker N."/>
            <person name="Li Z."/>
            <person name="Van de Peer Y."/>
            <person name="Mizrachi E."/>
        </authorList>
    </citation>
    <scope>NUCLEOTIDE SEQUENCE</scope>
    <source>
        <tissue evidence="3">Young leaves</tissue>
    </source>
</reference>
<feature type="compositionally biased region" description="Polar residues" evidence="1">
    <location>
        <begin position="12"/>
        <end position="23"/>
    </location>
</feature>
<accession>A0A9Q0H2V8</accession>
<dbReference type="PANTHER" id="PTHR21068">
    <property type="entry name" value="SPARTIN"/>
    <property type="match status" value="1"/>
</dbReference>
<feature type="region of interest" description="Disordered" evidence="1">
    <location>
        <begin position="1"/>
        <end position="27"/>
    </location>
</feature>
<evidence type="ECO:0000259" key="2">
    <source>
        <dbReference type="Pfam" id="PF06911"/>
    </source>
</evidence>
<dbReference type="Proteomes" id="UP001141806">
    <property type="component" value="Unassembled WGS sequence"/>
</dbReference>
<dbReference type="GO" id="GO:0005886">
    <property type="term" value="C:plasma membrane"/>
    <property type="evidence" value="ECO:0007669"/>
    <property type="project" value="TreeGrafter"/>
</dbReference>
<proteinExistence type="predicted"/>
<evidence type="ECO:0000256" key="1">
    <source>
        <dbReference type="SAM" id="MobiDB-lite"/>
    </source>
</evidence>
<feature type="domain" description="Senescence" evidence="2">
    <location>
        <begin position="165"/>
        <end position="364"/>
    </location>
</feature>
<name>A0A9Q0H2V8_9MAGN</name>
<dbReference type="AlphaFoldDB" id="A0A9Q0H2V8"/>
<protein>
    <recommendedName>
        <fullName evidence="2">Senescence domain-containing protein</fullName>
    </recommendedName>
</protein>
<sequence>MNCFRSRRPKNSYPTNYDNSPENPETRKAKEEVLLHIPGCTIHLMEEGETAELAKGDFLLVRLVEDNISLATIVKVGDDLQWPLTKDEPVVKLGSLHYLFSLPIKDGDPLSYGVSFSEKSRTELGSLDSFLKEHSCFSSSSSTQNGLDWSDFAPQVEDYNGALAKAIAGGTGEIVMGIFRCSNAYTKKVQKGGEMIQSQVAEKNGVPAMGNKSTKRADKMKNGGINKSLKRVRKISKMTEKMSKSLLNGIGFATGSVVTPLARSQAGKSFLAMVPGEVLLASLDGLNKLLDAVEVAERQAFSATSRAATRMVSQRFGENAGQATEDVFATAGHCACAAWNIFKIRKAINPATSVQSAILKNAVKKKK</sequence>
<feature type="compositionally biased region" description="Basic residues" evidence="1">
    <location>
        <begin position="1"/>
        <end position="10"/>
    </location>
</feature>
<organism evidence="3 4">
    <name type="scientific">Protea cynaroides</name>
    <dbReference type="NCBI Taxonomy" id="273540"/>
    <lineage>
        <taxon>Eukaryota</taxon>
        <taxon>Viridiplantae</taxon>
        <taxon>Streptophyta</taxon>
        <taxon>Embryophyta</taxon>
        <taxon>Tracheophyta</taxon>
        <taxon>Spermatophyta</taxon>
        <taxon>Magnoliopsida</taxon>
        <taxon>Proteales</taxon>
        <taxon>Proteaceae</taxon>
        <taxon>Protea</taxon>
    </lineage>
</organism>
<keyword evidence="4" id="KW-1185">Reference proteome</keyword>
<gene>
    <name evidence="3" type="ORF">NE237_025295</name>
</gene>
<dbReference type="EMBL" id="JAMYWD010000010">
    <property type="protein sequence ID" value="KAJ4958184.1"/>
    <property type="molecule type" value="Genomic_DNA"/>
</dbReference>
<dbReference type="PANTHER" id="PTHR21068:SF36">
    <property type="entry name" value="SENESCENCE_DEHYDRATION-ASSOCIATED PROTEIN-LIKE PROTEIN"/>
    <property type="match status" value="1"/>
</dbReference>
<evidence type="ECO:0000313" key="3">
    <source>
        <dbReference type="EMBL" id="KAJ4958184.1"/>
    </source>
</evidence>
<dbReference type="InterPro" id="IPR045036">
    <property type="entry name" value="Spartin-like"/>
</dbReference>
<evidence type="ECO:0000313" key="4">
    <source>
        <dbReference type="Proteomes" id="UP001141806"/>
    </source>
</evidence>
<dbReference type="Pfam" id="PF06911">
    <property type="entry name" value="Senescence"/>
    <property type="match status" value="1"/>
</dbReference>
<comment type="caution">
    <text evidence="3">The sequence shown here is derived from an EMBL/GenBank/DDBJ whole genome shotgun (WGS) entry which is preliminary data.</text>
</comment>
<dbReference type="InterPro" id="IPR009686">
    <property type="entry name" value="Senescence/spartin_C"/>
</dbReference>
<dbReference type="OrthoDB" id="1719420at2759"/>